<reference evidence="4" key="1">
    <citation type="submission" date="2019-06" db="EMBL/GenBank/DDBJ databases">
        <title>Alistipes onderdonkii subsp. vulgaris subsp. nov., Alistipes dispar sp. nov. and Alistipes communis sp. nov., isolated from human faeces, and creation of Alistipes onderdonkii subsp. onderdonkii subsp. nov.</title>
        <authorList>
            <person name="Sakamoto M."/>
            <person name="Ikeyama N."/>
            <person name="Ogata Y."/>
            <person name="Suda W."/>
            <person name="Iino T."/>
            <person name="Hattori M."/>
            <person name="Ohkuma M."/>
        </authorList>
    </citation>
    <scope>NUCLEOTIDE SEQUENCE [LARGE SCALE GENOMIC DNA]</scope>
    <source>
        <strain evidence="4">5CBH24</strain>
    </source>
</reference>
<dbReference type="OrthoDB" id="1422484at2"/>
<dbReference type="Proteomes" id="UP000318946">
    <property type="component" value="Chromosome"/>
</dbReference>
<keyword evidence="4" id="KW-1185">Reference proteome</keyword>
<organism evidence="3 4">
    <name type="scientific">Alistipes communis</name>
    <dbReference type="NCBI Taxonomy" id="2585118"/>
    <lineage>
        <taxon>Bacteria</taxon>
        <taxon>Pseudomonadati</taxon>
        <taxon>Bacteroidota</taxon>
        <taxon>Bacteroidia</taxon>
        <taxon>Bacteroidales</taxon>
        <taxon>Rikenellaceae</taxon>
        <taxon>Alistipes</taxon>
    </lineage>
</organism>
<feature type="domain" description="Putative auto-transporter adhesin head GIN" evidence="2">
    <location>
        <begin position="44"/>
        <end position="245"/>
    </location>
</feature>
<dbReference type="Pfam" id="PF10988">
    <property type="entry name" value="DUF2807"/>
    <property type="match status" value="1"/>
</dbReference>
<dbReference type="AlphaFoldDB" id="A0A4Y1WTR3"/>
<dbReference type="GeneID" id="78342307"/>
<evidence type="ECO:0000313" key="3">
    <source>
        <dbReference type="EMBL" id="BBL04277.1"/>
    </source>
</evidence>
<accession>A0A4Y1WTR3</accession>
<evidence type="ECO:0000256" key="1">
    <source>
        <dbReference type="SAM" id="SignalP"/>
    </source>
</evidence>
<dbReference type="InterPro" id="IPR021255">
    <property type="entry name" value="DUF2807"/>
</dbReference>
<proteinExistence type="predicted"/>
<gene>
    <name evidence="3" type="ORF">A5CBH24_15900</name>
</gene>
<keyword evidence="1" id="KW-0732">Signal</keyword>
<name>A0A4Y1WTR3_9BACT</name>
<feature type="signal peptide" evidence="1">
    <location>
        <begin position="1"/>
        <end position="21"/>
    </location>
</feature>
<feature type="chain" id="PRO_5021294397" description="Putative auto-transporter adhesin head GIN domain-containing protein" evidence="1">
    <location>
        <begin position="22"/>
        <end position="263"/>
    </location>
</feature>
<evidence type="ECO:0000313" key="4">
    <source>
        <dbReference type="Proteomes" id="UP000318946"/>
    </source>
</evidence>
<evidence type="ECO:0000259" key="2">
    <source>
        <dbReference type="Pfam" id="PF10988"/>
    </source>
</evidence>
<sequence length="263" mass="27685">MKRIVLFSTLFILLGLVPAQTAARARTIKGSGVMRTETREAGRYTGLKVARGVAATIVESDSEKLVVEADEKIIGYVVTTIDKQGVLLLTIDPEIDNIRDCDVRISIPKPEVLQSLTATSGGRVTCRTVVNTPTLNVRTTSGAHAEIACEGDGCTLSATSGSEIKANLAVGRCAIEAHSGAEINVKGVAEECKINAMSGATCKARNLLTRRTEARASSGASVRITCSETLEAAASSGGSVSYWGDCRLVGFKKNLTGSVTHKR</sequence>
<dbReference type="KEGG" id="acou:A5CBH24_15900"/>
<dbReference type="RefSeq" id="WP_141412769.1">
    <property type="nucleotide sequence ID" value="NZ_AP019735.1"/>
</dbReference>
<dbReference type="Gene3D" id="2.160.20.120">
    <property type="match status" value="1"/>
</dbReference>
<dbReference type="EMBL" id="AP019735">
    <property type="protein sequence ID" value="BBL04277.1"/>
    <property type="molecule type" value="Genomic_DNA"/>
</dbReference>
<protein>
    <recommendedName>
        <fullName evidence="2">Putative auto-transporter adhesin head GIN domain-containing protein</fullName>
    </recommendedName>
</protein>